<dbReference type="PIRSF" id="PIRSF004548">
    <property type="entry name" value="CreD"/>
    <property type="match status" value="1"/>
</dbReference>
<dbReference type="AlphaFoldDB" id="A0A3N7HQ90"/>
<accession>A0A3N7HQ90</accession>
<gene>
    <name evidence="2" type="primary">creD</name>
    <name evidence="2" type="ORF">DZC73_13920</name>
</gene>
<dbReference type="NCBIfam" id="NF008712">
    <property type="entry name" value="PRK11715.1-1"/>
    <property type="match status" value="1"/>
</dbReference>
<feature type="transmembrane region" description="Helical" evidence="1">
    <location>
        <begin position="333"/>
        <end position="351"/>
    </location>
</feature>
<dbReference type="EMBL" id="QUSW01000003">
    <property type="protein sequence ID" value="RQP24387.1"/>
    <property type="molecule type" value="Genomic_DNA"/>
</dbReference>
<evidence type="ECO:0000313" key="3">
    <source>
        <dbReference type="Proteomes" id="UP000267464"/>
    </source>
</evidence>
<feature type="transmembrane region" description="Helical" evidence="1">
    <location>
        <begin position="387"/>
        <end position="405"/>
    </location>
</feature>
<dbReference type="OrthoDB" id="9791851at2"/>
<reference evidence="2 3" key="1">
    <citation type="submission" date="2018-08" db="EMBL/GenBank/DDBJ databases">
        <authorList>
            <person name="Khan S.A."/>
            <person name="Jeon C.O."/>
            <person name="Chun B.H."/>
            <person name="Jeong S.E."/>
        </authorList>
    </citation>
    <scope>NUCLEOTIDE SEQUENCE [LARGE SCALE GENOMIC DNA]</scope>
    <source>
        <strain evidence="2 3">S-16</strain>
    </source>
</reference>
<protein>
    <submittedName>
        <fullName evidence="2">Cell envelope integrity protein CreD</fullName>
    </submittedName>
</protein>
<reference evidence="2 3" key="2">
    <citation type="submission" date="2018-12" db="EMBL/GenBank/DDBJ databases">
        <title>Rhizobacter gummiphilus sp. nov., a rubber-degrading bacterium isolated from the soil of a botanical garden in Japan.</title>
        <authorList>
            <person name="Shunsuke S.S."/>
        </authorList>
    </citation>
    <scope>NUCLEOTIDE SEQUENCE [LARGE SCALE GENOMIC DNA]</scope>
    <source>
        <strain evidence="2 3">S-16</strain>
    </source>
</reference>
<evidence type="ECO:0000256" key="1">
    <source>
        <dbReference type="SAM" id="Phobius"/>
    </source>
</evidence>
<feature type="transmembrane region" description="Helical" evidence="1">
    <location>
        <begin position="363"/>
        <end position="381"/>
    </location>
</feature>
<feature type="transmembrane region" description="Helical" evidence="1">
    <location>
        <begin position="440"/>
        <end position="459"/>
    </location>
</feature>
<dbReference type="GO" id="GO:0005886">
    <property type="term" value="C:plasma membrane"/>
    <property type="evidence" value="ECO:0007669"/>
    <property type="project" value="TreeGrafter"/>
</dbReference>
<dbReference type="PANTHER" id="PTHR30092:SF0">
    <property type="entry name" value="INNER MEMBRANE PROTEIN CRED"/>
    <property type="match status" value="1"/>
</dbReference>
<comment type="caution">
    <text evidence="2">The sequence shown here is derived from an EMBL/GenBank/DDBJ whole genome shotgun (WGS) entry which is preliminary data.</text>
</comment>
<dbReference type="PANTHER" id="PTHR30092">
    <property type="entry name" value="INNER MEMBRANE PROTEIN CRED"/>
    <property type="match status" value="1"/>
</dbReference>
<keyword evidence="3" id="KW-1185">Reference proteome</keyword>
<name>A0A3N7HQ90_9BURK</name>
<sequence>MKINHLLVKAVAVVAIVMLLGTALSQINTLAAERQGRFREAVASVEQSLAGRQAVLGPALITSCTEEWTTEVQEGKVRKTVPEKREFTLISAPRQLSVKASAAMEPRYRGLFKVNTYAAHASLTGQWSSLNALRPQREHTGSKLNCAAPTVLVAVSDARGIRQAQVKVNGDALSVVSGTQHPSYPRGFHADMARAPADLDAPLTVDVMLDLAGTAQLSVAPVADDTQMSLSSDWPHPSFGGSFLPATRQVRDNGFEASWRLSSLATTAVADFLHGVPLCASSGNDSADDDAPYSRAAAAAVAARDGKQPAGCTETFSVAFIDPVNPYSLSDRAIKYGLLFIGLTFLAVGMVEVMRRLRVHPIQYLLVGSAISIFFLLLLSLSEHLSFDVSYAVAASACVLLLSFYGRYLLDGWRQGLAFGAGIGLLYGALYALLQMEQTALVIGSVLLFAVLAGVMVLTRRVDWYGLLQTPAGSAPPAAPQSAA</sequence>
<organism evidence="2 3">
    <name type="scientific">Piscinibacter terrae</name>
    <dbReference type="NCBI Taxonomy" id="2496871"/>
    <lineage>
        <taxon>Bacteria</taxon>
        <taxon>Pseudomonadati</taxon>
        <taxon>Pseudomonadota</taxon>
        <taxon>Betaproteobacteria</taxon>
        <taxon>Burkholderiales</taxon>
        <taxon>Sphaerotilaceae</taxon>
        <taxon>Piscinibacter</taxon>
    </lineage>
</organism>
<dbReference type="InterPro" id="IPR010364">
    <property type="entry name" value="Uncharacterised_IM_CreD"/>
</dbReference>
<keyword evidence="1" id="KW-0812">Transmembrane</keyword>
<keyword evidence="1" id="KW-1133">Transmembrane helix</keyword>
<dbReference type="Pfam" id="PF06123">
    <property type="entry name" value="CreD"/>
    <property type="match status" value="1"/>
</dbReference>
<dbReference type="RefSeq" id="WP_124540917.1">
    <property type="nucleotide sequence ID" value="NZ_QUSW01000003.1"/>
</dbReference>
<feature type="transmembrane region" description="Helical" evidence="1">
    <location>
        <begin position="417"/>
        <end position="434"/>
    </location>
</feature>
<keyword evidence="1" id="KW-0472">Membrane</keyword>
<dbReference type="Proteomes" id="UP000267464">
    <property type="component" value="Unassembled WGS sequence"/>
</dbReference>
<proteinExistence type="predicted"/>
<evidence type="ECO:0000313" key="2">
    <source>
        <dbReference type="EMBL" id="RQP24387.1"/>
    </source>
</evidence>